<dbReference type="RefSeq" id="WP_317795881.1">
    <property type="nucleotide sequence ID" value="NZ_AP028461.1"/>
</dbReference>
<organism evidence="1 2">
    <name type="scientific">Actinoplanes sichuanensis</name>
    <dbReference type="NCBI Taxonomy" id="512349"/>
    <lineage>
        <taxon>Bacteria</taxon>
        <taxon>Bacillati</taxon>
        <taxon>Actinomycetota</taxon>
        <taxon>Actinomycetes</taxon>
        <taxon>Micromonosporales</taxon>
        <taxon>Micromonosporaceae</taxon>
        <taxon>Actinoplanes</taxon>
    </lineage>
</organism>
<comment type="caution">
    <text evidence="1">The sequence shown here is derived from an EMBL/GenBank/DDBJ whole genome shotgun (WGS) entry which is preliminary data.</text>
</comment>
<reference evidence="2" key="1">
    <citation type="journal article" date="2019" name="Int. J. Syst. Evol. Microbiol.">
        <title>The Global Catalogue of Microorganisms (GCM) 10K type strain sequencing project: providing services to taxonomists for standard genome sequencing and annotation.</title>
        <authorList>
            <consortium name="The Broad Institute Genomics Platform"/>
            <consortium name="The Broad Institute Genome Sequencing Center for Infectious Disease"/>
            <person name="Wu L."/>
            <person name="Ma J."/>
        </authorList>
    </citation>
    <scope>NUCLEOTIDE SEQUENCE [LARGE SCALE GENOMIC DNA]</scope>
    <source>
        <strain evidence="2">CCM 7526</strain>
    </source>
</reference>
<accession>A0ABW4AS40</accession>
<gene>
    <name evidence="1" type="ORF">ACFQ5G_49380</name>
</gene>
<protein>
    <submittedName>
        <fullName evidence="1">Uncharacterized protein</fullName>
    </submittedName>
</protein>
<dbReference type="Proteomes" id="UP001597183">
    <property type="component" value="Unassembled WGS sequence"/>
</dbReference>
<keyword evidence="2" id="KW-1185">Reference proteome</keyword>
<evidence type="ECO:0000313" key="1">
    <source>
        <dbReference type="EMBL" id="MFD1373394.1"/>
    </source>
</evidence>
<sequence>MSITPAGIGPALLNGAVAPLVTAGLFSKGDAAMCDTTLSGSGALADVAAYTDPGGTIVEQLWIHSPKLTTRTGVHVGSSEAELKKAYGSALRLFQAKENPYVRAYFLDEGGNSVVFLVPDGGDGIDKILVMSTALGEASVRNLEGFC</sequence>
<name>A0ABW4AS40_9ACTN</name>
<evidence type="ECO:0000313" key="2">
    <source>
        <dbReference type="Proteomes" id="UP001597183"/>
    </source>
</evidence>
<proteinExistence type="predicted"/>
<dbReference type="EMBL" id="JBHTMK010000066">
    <property type="protein sequence ID" value="MFD1373394.1"/>
    <property type="molecule type" value="Genomic_DNA"/>
</dbReference>